<dbReference type="EMBL" id="CP114014">
    <property type="protein sequence ID" value="XAY06686.1"/>
    <property type="molecule type" value="Genomic_DNA"/>
</dbReference>
<dbReference type="InterPro" id="IPR001466">
    <property type="entry name" value="Beta-lactam-related"/>
</dbReference>
<dbReference type="AlphaFoldDB" id="A0AAU7AY96"/>
<gene>
    <name evidence="3" type="ORF">DSM112329_03563</name>
</gene>
<dbReference type="KEGG" id="parq:DSM112329_03563"/>
<dbReference type="RefSeq" id="WP_354697906.1">
    <property type="nucleotide sequence ID" value="NZ_CP114014.1"/>
</dbReference>
<sequence length="520" mass="55705">MTAAARRRARTAWGTWAGVLAGGALLLCAPSAAVAAKTCGEPTGSSWQRATAAEAGMDAKKLQAAVDNAMQDSAIAFRVYRHGCLVAESRSAPEGTKLQTQSWSMAKGVSSVAFGRAWTLGLISPEDPLGSLMPQADEAHGKLTLRSLLSMTAGNTQALAHDFNILMRDRIQDGLTVPLIHPQGEYWNYWQTAPPLVDAAVGRAAGEDFQRFFQRELLTPLGIEPGTWNWGRDLAGNTQGFFSLFMTPDDYGRFGDLMRRGGVWRGRRLLSEQYMREAVTPTAAYGCYGWFLWLHSSAACDGRGESNLKGWDPGFFEFNGALNQLIGVFPQTDVVVVRVATIPSANSREIYRKALAAVTDQEVPLPKLGRDPKHPPFRQTAARETLEAELSGVVQPQLAPAGPARARAAIVQPGTRRADRKGRIAVGVACPPRLPSTQPSCSGTLTVSGGLARTYDVAAGRTGQLRVRLTSATLRKLRTNGRATLGVTATTAASGTTTTGRGEVVALRHRPAKSATAAPR</sequence>
<evidence type="ECO:0000256" key="1">
    <source>
        <dbReference type="SAM" id="SignalP"/>
    </source>
</evidence>
<dbReference type="PANTHER" id="PTHR43283">
    <property type="entry name" value="BETA-LACTAMASE-RELATED"/>
    <property type="match status" value="1"/>
</dbReference>
<keyword evidence="1" id="KW-0732">Signal</keyword>
<proteinExistence type="predicted"/>
<dbReference type="InterPro" id="IPR050789">
    <property type="entry name" value="Diverse_Enzym_Activities"/>
</dbReference>
<protein>
    <recommendedName>
        <fullName evidence="2">Beta-lactamase-related domain-containing protein</fullName>
    </recommendedName>
</protein>
<dbReference type="Pfam" id="PF00144">
    <property type="entry name" value="Beta-lactamase"/>
    <property type="match status" value="1"/>
</dbReference>
<evidence type="ECO:0000313" key="3">
    <source>
        <dbReference type="EMBL" id="XAY06686.1"/>
    </source>
</evidence>
<dbReference type="Gene3D" id="3.40.710.10">
    <property type="entry name" value="DD-peptidase/beta-lactamase superfamily"/>
    <property type="match status" value="1"/>
</dbReference>
<dbReference type="PANTHER" id="PTHR43283:SF7">
    <property type="entry name" value="BETA-LACTAMASE-RELATED DOMAIN-CONTAINING PROTEIN"/>
    <property type="match status" value="1"/>
</dbReference>
<reference evidence="3" key="1">
    <citation type="submission" date="2022-12" db="EMBL/GenBank/DDBJ databases">
        <title>Paraconexibacter alkalitolerans sp. nov. and Baekduia alba sp. nov., isolated from soil and emended description of the genera Paraconexibacter (Chun et al., 2020) and Baekduia (An et al., 2020).</title>
        <authorList>
            <person name="Vieira S."/>
            <person name="Huber K.J."/>
            <person name="Geppert A."/>
            <person name="Wolf J."/>
            <person name="Neumann-Schaal M."/>
            <person name="Muesken M."/>
            <person name="Overmann J."/>
        </authorList>
    </citation>
    <scope>NUCLEOTIDE SEQUENCE</scope>
    <source>
        <strain evidence="3">AEG42_29</strain>
    </source>
</reference>
<feature type="domain" description="Beta-lactamase-related" evidence="2">
    <location>
        <begin position="66"/>
        <end position="358"/>
    </location>
</feature>
<dbReference type="SUPFAM" id="SSF56601">
    <property type="entry name" value="beta-lactamase/transpeptidase-like"/>
    <property type="match status" value="1"/>
</dbReference>
<dbReference type="InterPro" id="IPR012338">
    <property type="entry name" value="Beta-lactam/transpept-like"/>
</dbReference>
<evidence type="ECO:0000259" key="2">
    <source>
        <dbReference type="Pfam" id="PF00144"/>
    </source>
</evidence>
<name>A0AAU7AY96_9ACTN</name>
<feature type="signal peptide" evidence="1">
    <location>
        <begin position="1"/>
        <end position="35"/>
    </location>
</feature>
<accession>A0AAU7AY96</accession>
<feature type="chain" id="PRO_5043560023" description="Beta-lactamase-related domain-containing protein" evidence="1">
    <location>
        <begin position="36"/>
        <end position="520"/>
    </location>
</feature>
<organism evidence="3">
    <name type="scientific">Paraconexibacter sp. AEG42_29</name>
    <dbReference type="NCBI Taxonomy" id="2997339"/>
    <lineage>
        <taxon>Bacteria</taxon>
        <taxon>Bacillati</taxon>
        <taxon>Actinomycetota</taxon>
        <taxon>Thermoleophilia</taxon>
        <taxon>Solirubrobacterales</taxon>
        <taxon>Paraconexibacteraceae</taxon>
        <taxon>Paraconexibacter</taxon>
    </lineage>
</organism>